<feature type="region of interest" description="Disordered" evidence="1">
    <location>
        <begin position="1"/>
        <end position="30"/>
    </location>
</feature>
<reference evidence="2" key="1">
    <citation type="submission" date="2022-03" db="EMBL/GenBank/DDBJ databases">
        <authorList>
            <person name="Martin H S."/>
        </authorList>
    </citation>
    <scope>NUCLEOTIDE SEQUENCE</scope>
</reference>
<organism evidence="2 3">
    <name type="scientific">Iphiclides podalirius</name>
    <name type="common">scarce swallowtail</name>
    <dbReference type="NCBI Taxonomy" id="110791"/>
    <lineage>
        <taxon>Eukaryota</taxon>
        <taxon>Metazoa</taxon>
        <taxon>Ecdysozoa</taxon>
        <taxon>Arthropoda</taxon>
        <taxon>Hexapoda</taxon>
        <taxon>Insecta</taxon>
        <taxon>Pterygota</taxon>
        <taxon>Neoptera</taxon>
        <taxon>Endopterygota</taxon>
        <taxon>Lepidoptera</taxon>
        <taxon>Glossata</taxon>
        <taxon>Ditrysia</taxon>
        <taxon>Papilionoidea</taxon>
        <taxon>Papilionidae</taxon>
        <taxon>Papilioninae</taxon>
        <taxon>Iphiclides</taxon>
    </lineage>
</organism>
<evidence type="ECO:0000313" key="2">
    <source>
        <dbReference type="EMBL" id="CAH2040588.1"/>
    </source>
</evidence>
<dbReference type="Proteomes" id="UP000837857">
    <property type="component" value="Chromosome 12"/>
</dbReference>
<gene>
    <name evidence="2" type="ORF">IPOD504_LOCUS2665</name>
</gene>
<dbReference type="EMBL" id="OW152824">
    <property type="protein sequence ID" value="CAH2040588.1"/>
    <property type="molecule type" value="Genomic_DNA"/>
</dbReference>
<protein>
    <submittedName>
        <fullName evidence="2">Uncharacterized protein</fullName>
    </submittedName>
</protein>
<feature type="region of interest" description="Disordered" evidence="1">
    <location>
        <begin position="72"/>
        <end position="92"/>
    </location>
</feature>
<name>A0ABN8HXF0_9NEOP</name>
<proteinExistence type="predicted"/>
<accession>A0ABN8HXF0</accession>
<feature type="compositionally biased region" description="Low complexity" evidence="1">
    <location>
        <begin position="10"/>
        <end position="26"/>
    </location>
</feature>
<evidence type="ECO:0000313" key="3">
    <source>
        <dbReference type="Proteomes" id="UP000837857"/>
    </source>
</evidence>
<feature type="non-terminal residue" evidence="2">
    <location>
        <position position="92"/>
    </location>
</feature>
<evidence type="ECO:0000256" key="1">
    <source>
        <dbReference type="SAM" id="MobiDB-lite"/>
    </source>
</evidence>
<sequence length="92" mass="9763">MLAVSKKTSRPSGGTSPSGSEESPPGRLRPETIRFLSVGGSASAHVFWGEPIPSQLPLLEVSEKKTYPRGLPWGGGGGYHQAHFGPPFHRSP</sequence>
<keyword evidence="3" id="KW-1185">Reference proteome</keyword>